<reference evidence="1" key="1">
    <citation type="submission" date="2021-06" db="EMBL/GenBank/DDBJ databases">
        <title>Parelaphostrongylus tenuis whole genome reference sequence.</title>
        <authorList>
            <person name="Garwood T.J."/>
            <person name="Larsen P.A."/>
            <person name="Fountain-Jones N.M."/>
            <person name="Garbe J.R."/>
            <person name="Macchietto M.G."/>
            <person name="Kania S.A."/>
            <person name="Gerhold R.W."/>
            <person name="Richards J.E."/>
            <person name="Wolf T.M."/>
        </authorList>
    </citation>
    <scope>NUCLEOTIDE SEQUENCE</scope>
    <source>
        <strain evidence="1">MNPRO001-30</strain>
        <tissue evidence="1">Meninges</tissue>
    </source>
</reference>
<dbReference type="EMBL" id="JAHQIW010003857">
    <property type="protein sequence ID" value="KAJ1360397.1"/>
    <property type="molecule type" value="Genomic_DNA"/>
</dbReference>
<name>A0AAD5N324_PARTN</name>
<keyword evidence="2" id="KW-1185">Reference proteome</keyword>
<gene>
    <name evidence="1" type="ORF">KIN20_019359</name>
</gene>
<dbReference type="Gene3D" id="1.25.40.570">
    <property type="match status" value="1"/>
</dbReference>
<comment type="caution">
    <text evidence="1">The sequence shown here is derived from an EMBL/GenBank/DDBJ whole genome shotgun (WGS) entry which is preliminary data.</text>
</comment>
<dbReference type="Proteomes" id="UP001196413">
    <property type="component" value="Unassembled WGS sequence"/>
</dbReference>
<accession>A0AAD5N324</accession>
<evidence type="ECO:0000313" key="2">
    <source>
        <dbReference type="Proteomes" id="UP001196413"/>
    </source>
</evidence>
<protein>
    <submittedName>
        <fullName evidence="1">Uncharacterized protein</fullName>
    </submittedName>
</protein>
<proteinExistence type="predicted"/>
<dbReference type="AlphaFoldDB" id="A0AAD5N324"/>
<evidence type="ECO:0000313" key="1">
    <source>
        <dbReference type="EMBL" id="KAJ1360397.1"/>
    </source>
</evidence>
<sequence>MANVVPDPDDVMEADYQNHVADETLDDFDVDVGNANLDDDLQIDKCFQNREGTPIPEDTAPANHYGETNATQVSALKLPPFAVVNNPSAVDIETICQSYKGHSLLIRLQFIADHCPPLKRDAIIGMINEIHRNSVNVPRYTELFAALESIEKQPDDQ</sequence>
<organism evidence="1 2">
    <name type="scientific">Parelaphostrongylus tenuis</name>
    <name type="common">Meningeal worm</name>
    <dbReference type="NCBI Taxonomy" id="148309"/>
    <lineage>
        <taxon>Eukaryota</taxon>
        <taxon>Metazoa</taxon>
        <taxon>Ecdysozoa</taxon>
        <taxon>Nematoda</taxon>
        <taxon>Chromadorea</taxon>
        <taxon>Rhabditida</taxon>
        <taxon>Rhabditina</taxon>
        <taxon>Rhabditomorpha</taxon>
        <taxon>Strongyloidea</taxon>
        <taxon>Metastrongylidae</taxon>
        <taxon>Parelaphostrongylus</taxon>
    </lineage>
</organism>
<feature type="non-terminal residue" evidence="1">
    <location>
        <position position="157"/>
    </location>
</feature>